<name>A0A915L5L5_ROMCU</name>
<keyword evidence="2" id="KW-1185">Reference proteome</keyword>
<evidence type="ECO:0000256" key="1">
    <source>
        <dbReference type="SAM" id="MobiDB-lite"/>
    </source>
</evidence>
<evidence type="ECO:0000313" key="2">
    <source>
        <dbReference type="Proteomes" id="UP000887565"/>
    </source>
</evidence>
<reference evidence="3" key="1">
    <citation type="submission" date="2022-11" db="UniProtKB">
        <authorList>
            <consortium name="WormBaseParasite"/>
        </authorList>
    </citation>
    <scope>IDENTIFICATION</scope>
</reference>
<dbReference type="AlphaFoldDB" id="A0A915L5L5"/>
<sequence length="68" mass="7100">MLDASKQRHLKGELSQSSSSSSLAAAAGGVNNFGVLRASRQSQENLRVARSHAAAPPPGSSLIPRIQF</sequence>
<evidence type="ECO:0000313" key="3">
    <source>
        <dbReference type="WBParaSite" id="nRc.2.0.1.t46052-RA"/>
    </source>
</evidence>
<accession>A0A915L5L5</accession>
<feature type="region of interest" description="Disordered" evidence="1">
    <location>
        <begin position="42"/>
        <end position="68"/>
    </location>
</feature>
<proteinExistence type="predicted"/>
<dbReference type="Proteomes" id="UP000887565">
    <property type="component" value="Unplaced"/>
</dbReference>
<feature type="region of interest" description="Disordered" evidence="1">
    <location>
        <begin position="1"/>
        <end position="22"/>
    </location>
</feature>
<organism evidence="2 3">
    <name type="scientific">Romanomermis culicivorax</name>
    <name type="common">Nematode worm</name>
    <dbReference type="NCBI Taxonomy" id="13658"/>
    <lineage>
        <taxon>Eukaryota</taxon>
        <taxon>Metazoa</taxon>
        <taxon>Ecdysozoa</taxon>
        <taxon>Nematoda</taxon>
        <taxon>Enoplea</taxon>
        <taxon>Dorylaimia</taxon>
        <taxon>Mermithida</taxon>
        <taxon>Mermithoidea</taxon>
        <taxon>Mermithidae</taxon>
        <taxon>Romanomermis</taxon>
    </lineage>
</organism>
<dbReference type="WBParaSite" id="nRc.2.0.1.t46052-RA">
    <property type="protein sequence ID" value="nRc.2.0.1.t46052-RA"/>
    <property type="gene ID" value="nRc.2.0.1.g46052"/>
</dbReference>
<protein>
    <submittedName>
        <fullName evidence="3">Uncharacterized protein</fullName>
    </submittedName>
</protein>